<reference evidence="1 2" key="1">
    <citation type="submission" date="2016-10" db="EMBL/GenBank/DDBJ databases">
        <authorList>
            <person name="de Groot N.N."/>
        </authorList>
    </citation>
    <scope>NUCLEOTIDE SEQUENCE [LARGE SCALE GENOMIC DNA]</scope>
    <source>
        <strain evidence="1 2">L 420-91</strain>
    </source>
</reference>
<proteinExistence type="predicted"/>
<evidence type="ECO:0000313" key="2">
    <source>
        <dbReference type="Proteomes" id="UP000198956"/>
    </source>
</evidence>
<protein>
    <submittedName>
        <fullName evidence="1">Uncharacterized protein</fullName>
    </submittedName>
</protein>
<evidence type="ECO:0000313" key="1">
    <source>
        <dbReference type="EMBL" id="SDG73690.1"/>
    </source>
</evidence>
<gene>
    <name evidence="1" type="ORF">SAMN04489735_100238</name>
</gene>
<name>A0A1G7WR29_ANETH</name>
<dbReference type="Proteomes" id="UP000198956">
    <property type="component" value="Unassembled WGS sequence"/>
</dbReference>
<dbReference type="EMBL" id="FNDE01000002">
    <property type="protein sequence ID" value="SDG73690.1"/>
    <property type="molecule type" value="Genomic_DNA"/>
</dbReference>
<sequence length="71" mass="8599">MGYLKENNVNYLIPTTEKWLSFENLLKEGYTKEQLNRAYSLFCAHKETYRKMYYTFGFEACLRDILERGRV</sequence>
<accession>A0A1G7WR29</accession>
<organism evidence="1 2">
    <name type="scientific">Aneurinibacillus thermoaerophilus</name>
    <dbReference type="NCBI Taxonomy" id="143495"/>
    <lineage>
        <taxon>Bacteria</taxon>
        <taxon>Bacillati</taxon>
        <taxon>Bacillota</taxon>
        <taxon>Bacilli</taxon>
        <taxon>Bacillales</taxon>
        <taxon>Paenibacillaceae</taxon>
        <taxon>Aneurinibacillus group</taxon>
        <taxon>Aneurinibacillus</taxon>
    </lineage>
</organism>
<dbReference type="RefSeq" id="WP_091259686.1">
    <property type="nucleotide sequence ID" value="NZ_FNDE01000002.1"/>
</dbReference>
<dbReference type="AlphaFoldDB" id="A0A1G7WR29"/>